<protein>
    <submittedName>
        <fullName evidence="1">Uncharacterized protein</fullName>
    </submittedName>
</protein>
<sequence>MLIVEVFPYCIVPFLQENFAICLLASLLKCLTVRVLFFVFLNHVKVVLKYENMTLLGKASTLVALGLYTLFVQGKNILIECIDDCLEIVLRHEYILHYQ</sequence>
<proteinExistence type="predicted"/>
<name>A0ACB8FMP8_9SAUR</name>
<organism evidence="1 2">
    <name type="scientific">Sphaerodactylus townsendi</name>
    <dbReference type="NCBI Taxonomy" id="933632"/>
    <lineage>
        <taxon>Eukaryota</taxon>
        <taxon>Metazoa</taxon>
        <taxon>Chordata</taxon>
        <taxon>Craniata</taxon>
        <taxon>Vertebrata</taxon>
        <taxon>Euteleostomi</taxon>
        <taxon>Lepidosauria</taxon>
        <taxon>Squamata</taxon>
        <taxon>Bifurcata</taxon>
        <taxon>Gekkota</taxon>
        <taxon>Sphaerodactylidae</taxon>
        <taxon>Sphaerodactylus</taxon>
    </lineage>
</organism>
<dbReference type="EMBL" id="CM037619">
    <property type="protein sequence ID" value="KAH8006796.1"/>
    <property type="molecule type" value="Genomic_DNA"/>
</dbReference>
<accession>A0ACB8FMP8</accession>
<evidence type="ECO:0000313" key="1">
    <source>
        <dbReference type="EMBL" id="KAH8006796.1"/>
    </source>
</evidence>
<evidence type="ECO:0000313" key="2">
    <source>
        <dbReference type="Proteomes" id="UP000827872"/>
    </source>
</evidence>
<reference evidence="1" key="1">
    <citation type="submission" date="2021-08" db="EMBL/GenBank/DDBJ databases">
        <title>The first chromosome-level gecko genome reveals the dynamic sex chromosomes of Neotropical dwarf geckos (Sphaerodactylidae: Sphaerodactylus).</title>
        <authorList>
            <person name="Pinto B.J."/>
            <person name="Keating S.E."/>
            <person name="Gamble T."/>
        </authorList>
    </citation>
    <scope>NUCLEOTIDE SEQUENCE</scope>
    <source>
        <strain evidence="1">TG3544</strain>
    </source>
</reference>
<dbReference type="Proteomes" id="UP000827872">
    <property type="component" value="Linkage Group LG06"/>
</dbReference>
<keyword evidence="2" id="KW-1185">Reference proteome</keyword>
<comment type="caution">
    <text evidence="1">The sequence shown here is derived from an EMBL/GenBank/DDBJ whole genome shotgun (WGS) entry which is preliminary data.</text>
</comment>
<gene>
    <name evidence="1" type="ORF">K3G42_013394</name>
</gene>